<evidence type="ECO:0008006" key="5">
    <source>
        <dbReference type="Google" id="ProtNLM"/>
    </source>
</evidence>
<evidence type="ECO:0000313" key="3">
    <source>
        <dbReference type="EMBL" id="APW59175.1"/>
    </source>
</evidence>
<dbReference type="EMBL" id="CP019082">
    <property type="protein sequence ID" value="APW59175.1"/>
    <property type="molecule type" value="Genomic_DNA"/>
</dbReference>
<dbReference type="PROSITE" id="PS00018">
    <property type="entry name" value="EF_HAND_1"/>
    <property type="match status" value="1"/>
</dbReference>
<feature type="signal peptide" evidence="2">
    <location>
        <begin position="1"/>
        <end position="25"/>
    </location>
</feature>
<feature type="region of interest" description="Disordered" evidence="1">
    <location>
        <begin position="268"/>
        <end position="312"/>
    </location>
</feature>
<reference evidence="4" key="1">
    <citation type="submission" date="2016-12" db="EMBL/GenBank/DDBJ databases">
        <title>Comparative genomics of four Isosphaeraceae planctomycetes: a common pool of plasmids and glycoside hydrolase genes.</title>
        <authorList>
            <person name="Ivanova A."/>
        </authorList>
    </citation>
    <scope>NUCLEOTIDE SEQUENCE [LARGE SCALE GENOMIC DNA]</scope>
    <source>
        <strain evidence="4">PX4</strain>
    </source>
</reference>
<sequence>MSRWKPSLLYFVVVLSLAGAASVFSAESPKRPGTKRALVICGIPGDDEHRALFAGAVEKIVSALTTRCGFEAADVFVRFGDPVTAGDGPALQKARGLSDRAGIEADAAELRNRAQPHDSVFVIAIGHGHFDDRHAHLNLPGPDLDEQEFGKLFEGLKTRDQVFMIGTPASGFFMKPLAAPGRIVITATEADHEVNETLFPLALVDVLTTPPEGIDRDKDGSISVFELYLAVVANVMKRYADDMFLPTEHARLDDNGDGRGSELQQAYLPAELGGSAKPRPPRAFGPKDDGSLASRTPFAAAPGPKPEAAKTK</sequence>
<evidence type="ECO:0000256" key="2">
    <source>
        <dbReference type="SAM" id="SignalP"/>
    </source>
</evidence>
<keyword evidence="4" id="KW-1185">Reference proteome</keyword>
<keyword evidence="2" id="KW-0732">Signal</keyword>
<dbReference type="STRING" id="1387353.BSF38_00589"/>
<dbReference type="Proteomes" id="UP000186309">
    <property type="component" value="Chromosome"/>
</dbReference>
<dbReference type="AlphaFoldDB" id="A0A1U7CJQ8"/>
<organism evidence="3 4">
    <name type="scientific">Paludisphaera borealis</name>
    <dbReference type="NCBI Taxonomy" id="1387353"/>
    <lineage>
        <taxon>Bacteria</taxon>
        <taxon>Pseudomonadati</taxon>
        <taxon>Planctomycetota</taxon>
        <taxon>Planctomycetia</taxon>
        <taxon>Isosphaerales</taxon>
        <taxon>Isosphaeraceae</taxon>
        <taxon>Paludisphaera</taxon>
    </lineage>
</organism>
<dbReference type="KEGG" id="pbor:BSF38_00589"/>
<gene>
    <name evidence="3" type="ORF">BSF38_00589</name>
</gene>
<dbReference type="RefSeq" id="WP_076343388.1">
    <property type="nucleotide sequence ID" value="NZ_CP019082.1"/>
</dbReference>
<name>A0A1U7CJQ8_9BACT</name>
<dbReference type="InterPro" id="IPR018247">
    <property type="entry name" value="EF_Hand_1_Ca_BS"/>
</dbReference>
<accession>A0A1U7CJQ8</accession>
<proteinExistence type="predicted"/>
<protein>
    <recommendedName>
        <fullName evidence="5">EF-hand domain-containing protein</fullName>
    </recommendedName>
</protein>
<evidence type="ECO:0000313" key="4">
    <source>
        <dbReference type="Proteomes" id="UP000186309"/>
    </source>
</evidence>
<dbReference type="OrthoDB" id="276312at2"/>
<evidence type="ECO:0000256" key="1">
    <source>
        <dbReference type="SAM" id="MobiDB-lite"/>
    </source>
</evidence>
<feature type="chain" id="PRO_5012437042" description="EF-hand domain-containing protein" evidence="2">
    <location>
        <begin position="26"/>
        <end position="312"/>
    </location>
</feature>